<dbReference type="Pfam" id="PF13576">
    <property type="entry name" value="Pentapeptide_3"/>
    <property type="match status" value="1"/>
</dbReference>
<protein>
    <recommendedName>
        <fullName evidence="3">Pentapeptide repeat family protein</fullName>
    </recommendedName>
</protein>
<evidence type="ECO:0000313" key="2">
    <source>
        <dbReference type="EMBL" id="SFV87338.1"/>
    </source>
</evidence>
<name>A0A1W1E0F2_9ZZZZ</name>
<dbReference type="EMBL" id="FPHY01000191">
    <property type="protein sequence ID" value="SFV87338.1"/>
    <property type="molecule type" value="Genomic_DNA"/>
</dbReference>
<sequence>MSRIIPTSVEIFIKDDKEYLSFSNGVGYEISEQKTIRTNETIYYLIEKESQIDERIITGDFKCCIFLMGVCFENKEFKEPTNFDFTIFAQGVNFYSVTFNQNVDFESVTFTQNADFSFVTFTQDASFHSATFIKEANFYSATFDKYAKFNPATFTQRANFHSVTFTQQARFEGAEFTQDANFYLATFAQDAVFNFATFGNTVDFQSAKFNKVLGFHKVNVAEDKINTVKLNLNNTTVNRIDYNDTKFTVDNRETFLTLKSVALKQNDQIKALEFHQQEYQTYFKSLSRKQFDKWILGFEYWASAFGTSTTRAIMCLIGITLLFYLLINGFHYDTKAIIDFISPLSHDIDTIFCNIDGWDRWLFFFYKVLQIVLVYEIIKSFRKFSRTL</sequence>
<keyword evidence="1" id="KW-0812">Transmembrane</keyword>
<dbReference type="InterPro" id="IPR001646">
    <property type="entry name" value="5peptide_repeat"/>
</dbReference>
<accession>A0A1W1E0F2</accession>
<organism evidence="2">
    <name type="scientific">hydrothermal vent metagenome</name>
    <dbReference type="NCBI Taxonomy" id="652676"/>
    <lineage>
        <taxon>unclassified sequences</taxon>
        <taxon>metagenomes</taxon>
        <taxon>ecological metagenomes</taxon>
    </lineage>
</organism>
<evidence type="ECO:0000256" key="1">
    <source>
        <dbReference type="SAM" id="Phobius"/>
    </source>
</evidence>
<dbReference type="AlphaFoldDB" id="A0A1W1E0F2"/>
<feature type="transmembrane region" description="Helical" evidence="1">
    <location>
        <begin position="298"/>
        <end position="327"/>
    </location>
</feature>
<gene>
    <name evidence="2" type="ORF">MNB_SUP05-SYMBIONT-4-483</name>
</gene>
<evidence type="ECO:0008006" key="3">
    <source>
        <dbReference type="Google" id="ProtNLM"/>
    </source>
</evidence>
<reference evidence="2" key="1">
    <citation type="submission" date="2016-10" db="EMBL/GenBank/DDBJ databases">
        <authorList>
            <person name="de Groot N.N."/>
        </authorList>
    </citation>
    <scope>NUCLEOTIDE SEQUENCE</scope>
</reference>
<dbReference type="Gene3D" id="2.160.20.80">
    <property type="entry name" value="E3 ubiquitin-protein ligase SopA"/>
    <property type="match status" value="1"/>
</dbReference>
<keyword evidence="1" id="KW-0472">Membrane</keyword>
<proteinExistence type="predicted"/>
<keyword evidence="1" id="KW-1133">Transmembrane helix</keyword>